<dbReference type="Pfam" id="PF00563">
    <property type="entry name" value="EAL"/>
    <property type="match status" value="1"/>
</dbReference>
<dbReference type="AlphaFoldDB" id="A0AB39UXV6"/>
<accession>A0AB39UXV6</accession>
<dbReference type="Pfam" id="PF00990">
    <property type="entry name" value="GGDEF"/>
    <property type="match status" value="1"/>
</dbReference>
<keyword evidence="2" id="KW-1133">Transmembrane helix</keyword>
<dbReference type="InterPro" id="IPR029787">
    <property type="entry name" value="Nucleotide_cyclase"/>
</dbReference>
<gene>
    <name evidence="5" type="ORF">AAIA72_02320</name>
</gene>
<dbReference type="InterPro" id="IPR052155">
    <property type="entry name" value="Biofilm_reg_signaling"/>
</dbReference>
<dbReference type="InterPro" id="IPR043128">
    <property type="entry name" value="Rev_trsase/Diguanyl_cyclase"/>
</dbReference>
<dbReference type="Gene3D" id="3.30.70.270">
    <property type="match status" value="1"/>
</dbReference>
<organism evidence="5">
    <name type="scientific">Thermohahella caldifontis</name>
    <dbReference type="NCBI Taxonomy" id="3142973"/>
    <lineage>
        <taxon>Bacteria</taxon>
        <taxon>Pseudomonadati</taxon>
        <taxon>Pseudomonadota</taxon>
        <taxon>Gammaproteobacteria</taxon>
        <taxon>Oceanospirillales</taxon>
        <taxon>Hahellaceae</taxon>
        <taxon>Thermohahella</taxon>
    </lineage>
</organism>
<dbReference type="Gene3D" id="3.20.20.450">
    <property type="entry name" value="EAL domain"/>
    <property type="match status" value="1"/>
</dbReference>
<dbReference type="InterPro" id="IPR001633">
    <property type="entry name" value="EAL_dom"/>
</dbReference>
<feature type="domain" description="GGDEF" evidence="4">
    <location>
        <begin position="400"/>
        <end position="542"/>
    </location>
</feature>
<dbReference type="PANTHER" id="PTHR44757:SF2">
    <property type="entry name" value="BIOFILM ARCHITECTURE MAINTENANCE PROTEIN MBAA"/>
    <property type="match status" value="1"/>
</dbReference>
<dbReference type="InterPro" id="IPR000160">
    <property type="entry name" value="GGDEF_dom"/>
</dbReference>
<dbReference type="CDD" id="cd01949">
    <property type="entry name" value="GGDEF"/>
    <property type="match status" value="1"/>
</dbReference>
<proteinExistence type="predicted"/>
<evidence type="ECO:0000259" key="4">
    <source>
        <dbReference type="PROSITE" id="PS50887"/>
    </source>
</evidence>
<evidence type="ECO:0000259" key="3">
    <source>
        <dbReference type="PROSITE" id="PS50883"/>
    </source>
</evidence>
<feature type="transmembrane region" description="Helical" evidence="2">
    <location>
        <begin position="7"/>
        <end position="30"/>
    </location>
</feature>
<dbReference type="SUPFAM" id="SSF55073">
    <property type="entry name" value="Nucleotide cyclase"/>
    <property type="match status" value="1"/>
</dbReference>
<dbReference type="SUPFAM" id="SSF141868">
    <property type="entry name" value="EAL domain-like"/>
    <property type="match status" value="1"/>
</dbReference>
<keyword evidence="2" id="KW-0812">Transmembrane</keyword>
<dbReference type="PANTHER" id="PTHR44757">
    <property type="entry name" value="DIGUANYLATE CYCLASE DGCP"/>
    <property type="match status" value="1"/>
</dbReference>
<dbReference type="NCBIfam" id="TIGR00254">
    <property type="entry name" value="GGDEF"/>
    <property type="match status" value="1"/>
</dbReference>
<name>A0AB39UXV6_9GAMM</name>
<keyword evidence="2" id="KW-0472">Membrane</keyword>
<dbReference type="CDD" id="cd01948">
    <property type="entry name" value="EAL"/>
    <property type="match status" value="1"/>
</dbReference>
<dbReference type="SMART" id="SM00052">
    <property type="entry name" value="EAL"/>
    <property type="match status" value="1"/>
</dbReference>
<reference evidence="5" key="1">
    <citation type="submission" date="2024-05" db="EMBL/GenBank/DDBJ databases">
        <title>Genome sequencing of novel strain.</title>
        <authorList>
            <person name="Ganbat D."/>
            <person name="Ganbat S."/>
            <person name="Lee S.-J."/>
        </authorList>
    </citation>
    <scope>NUCLEOTIDE SEQUENCE</scope>
    <source>
        <strain evidence="5">SMD15-11</strain>
    </source>
</reference>
<keyword evidence="1" id="KW-0175">Coiled coil</keyword>
<dbReference type="PROSITE" id="PS50883">
    <property type="entry name" value="EAL"/>
    <property type="match status" value="1"/>
</dbReference>
<dbReference type="EMBL" id="CP154858">
    <property type="protein sequence ID" value="XDT72843.1"/>
    <property type="molecule type" value="Genomic_DNA"/>
</dbReference>
<dbReference type="RefSeq" id="WP_369601846.1">
    <property type="nucleotide sequence ID" value="NZ_CP154858.1"/>
</dbReference>
<feature type="domain" description="EAL" evidence="3">
    <location>
        <begin position="551"/>
        <end position="806"/>
    </location>
</feature>
<evidence type="ECO:0000256" key="1">
    <source>
        <dbReference type="SAM" id="Coils"/>
    </source>
</evidence>
<dbReference type="PROSITE" id="PS50887">
    <property type="entry name" value="GGDEF"/>
    <property type="match status" value="1"/>
</dbReference>
<dbReference type="SMART" id="SM00267">
    <property type="entry name" value="GGDEF"/>
    <property type="match status" value="1"/>
</dbReference>
<dbReference type="KEGG" id="tcd:AAIA72_02320"/>
<evidence type="ECO:0000313" key="5">
    <source>
        <dbReference type="EMBL" id="XDT72843.1"/>
    </source>
</evidence>
<protein>
    <submittedName>
        <fullName evidence="5">EAL domain-containing protein</fullName>
    </submittedName>
</protein>
<sequence>MTLRQKLLMTLVPVLIFPLLIVGGSSWLYMREAGIRLLNAQLEENLQRAEQALQAVIQSTHATMELLAQHDLTRRYLGLPEANRYAIAYRPMINLFNQHMQVKPALARIAVLDQQGRMELVAERTGDIVPVSPVRLRELYAGKPARTQWLQRDAGSQRMYFVTARKVVALGQALDMPVTADSFRGYVIVMSELPVSVLRPEKEAGGLPLVLHLVDAAGKIQDSTLDMPGIREHQKMSARILESSLTRVHAFGEGAFWGGYRRLTDGLFLSGVMEGRHVAELTQPLATSIWVIVALTAAGAMLILWWLAHVHVLAPVRQIRYMVDLFKTSHALPEAITDRHDELGDIQRALHELLDGLLSSYERINQLSRFDLLTGLPNRQTFTQILEGRIRDDRSPGPGRVIALVHLDVDGFKFINDAYGHQAGDQLLKQMAERLEQLMGYVSGASGSPCRDMAARLGGDQYAVLLDGLSQAHQASLAAARIQDVLTKPYDLGGHTVNITISMGIALYPVDGETADQLLKSADLALFESKEKGKGGYQFFTEALNVSAHRRLELEQALREALHQHQFEVWLQPKVDLVRGVATGYEALVRWRHPERGMMPPAAFIPVAEETGLINDLGREVLYLGCRALVEVRKRLKDTTLTLAVNLSPRQLTDDGLIDYIQETLQYFGLQGRDLEFEVTESILMEDRDQAWLVMSDLHALGATIALDDFGTGYSSLSYLRQFPFDVVKIDRSFVMELDEKDEAGHIVEAICRLILDLDKKVVAEGVETPGQLRRLQQCGVHLAQGYLFDKPKPADEAERDYRVHFVPASPGRDE</sequence>
<evidence type="ECO:0000256" key="2">
    <source>
        <dbReference type="SAM" id="Phobius"/>
    </source>
</evidence>
<feature type="coiled-coil region" evidence="1">
    <location>
        <begin position="32"/>
        <end position="59"/>
    </location>
</feature>
<dbReference type="InterPro" id="IPR035919">
    <property type="entry name" value="EAL_sf"/>
</dbReference>